<organism evidence="2 3">
    <name type="scientific">Candidatus Campbellbacteria bacterium RIFCSPHIGHO2_12_FULL_35_10</name>
    <dbReference type="NCBI Taxonomy" id="1797578"/>
    <lineage>
        <taxon>Bacteria</taxon>
        <taxon>Candidatus Campbelliibacteriota</taxon>
    </lineage>
</organism>
<feature type="transmembrane region" description="Helical" evidence="1">
    <location>
        <begin position="198"/>
        <end position="219"/>
    </location>
</feature>
<dbReference type="EMBL" id="MFAA01000024">
    <property type="protein sequence ID" value="OGD68737.1"/>
    <property type="molecule type" value="Genomic_DNA"/>
</dbReference>
<reference evidence="2 3" key="1">
    <citation type="journal article" date="2016" name="Nat. Commun.">
        <title>Thousands of microbial genomes shed light on interconnected biogeochemical processes in an aquifer system.</title>
        <authorList>
            <person name="Anantharaman K."/>
            <person name="Brown C.T."/>
            <person name="Hug L.A."/>
            <person name="Sharon I."/>
            <person name="Castelle C.J."/>
            <person name="Probst A.J."/>
            <person name="Thomas B.C."/>
            <person name="Singh A."/>
            <person name="Wilkins M.J."/>
            <person name="Karaoz U."/>
            <person name="Brodie E.L."/>
            <person name="Williams K.H."/>
            <person name="Hubbard S.S."/>
            <person name="Banfield J.F."/>
        </authorList>
    </citation>
    <scope>NUCLEOTIDE SEQUENCE [LARGE SCALE GENOMIC DNA]</scope>
</reference>
<keyword evidence="1" id="KW-0812">Transmembrane</keyword>
<keyword evidence="1" id="KW-0472">Membrane</keyword>
<dbReference type="AlphaFoldDB" id="A0A1F5EMV5"/>
<protein>
    <submittedName>
        <fullName evidence="2">Uncharacterized protein</fullName>
    </submittedName>
</protein>
<comment type="caution">
    <text evidence="2">The sequence shown here is derived from an EMBL/GenBank/DDBJ whole genome shotgun (WGS) entry which is preliminary data.</text>
</comment>
<sequence>MSVVLFLAVYTFIVCLLAELSLASPKTNSEGELRINKKSFVINCFYLFNFIFLNRDSHKDYPRNECQLFRGIFFGFLIACVSVIFLAFLYSFIGVIVLVFGFLGFAPNNVKCASKPFFPYQVYFVKDENKILREKKFTAPWKYLGPMIVLWYFGFFHLDSVLEKILSTEFAGGGTFGLQSKTAFDFWALFFKNHGSNIIETILGVFCSFVIVYFVNMFFDSKSWVATKSVLKSNHKKICRSVVLVENDPAS</sequence>
<proteinExistence type="predicted"/>
<dbReference type="Proteomes" id="UP000185891">
    <property type="component" value="Unassembled WGS sequence"/>
</dbReference>
<name>A0A1F5EMV5_9BACT</name>
<feature type="transmembrane region" description="Helical" evidence="1">
    <location>
        <begin position="39"/>
        <end position="56"/>
    </location>
</feature>
<evidence type="ECO:0000313" key="2">
    <source>
        <dbReference type="EMBL" id="OGD68737.1"/>
    </source>
</evidence>
<gene>
    <name evidence="2" type="ORF">A3E89_01370</name>
</gene>
<evidence type="ECO:0000256" key="1">
    <source>
        <dbReference type="SAM" id="Phobius"/>
    </source>
</evidence>
<feature type="transmembrane region" description="Helical" evidence="1">
    <location>
        <begin position="68"/>
        <end position="86"/>
    </location>
</feature>
<accession>A0A1F5EMV5</accession>
<evidence type="ECO:0000313" key="3">
    <source>
        <dbReference type="Proteomes" id="UP000185891"/>
    </source>
</evidence>
<keyword evidence="1" id="KW-1133">Transmembrane helix</keyword>